<reference evidence="2" key="1">
    <citation type="submission" date="2015-12" db="EMBL/GenBank/DDBJ databases">
        <title>Gene expression during late stages of embryo sac development: a critical building block for successful pollen-pistil interactions.</title>
        <authorList>
            <person name="Liu Y."/>
            <person name="Joly V."/>
            <person name="Sabar M."/>
            <person name="Matton D.P."/>
        </authorList>
    </citation>
    <scope>NUCLEOTIDE SEQUENCE</scope>
</reference>
<name>A0A0V0H6S6_SOLCH</name>
<sequence>MDGLWDISKLKNHILEEMKNHIIENIKPQINEDNTDKAWWTGDKRFTVKSAFNNLRRRRMEQEWVQEIWTKGLPFKIAFFHWRVWKRRNATDANLKRMRLQVVSKCYC</sequence>
<dbReference type="EMBL" id="GEDG01024523">
    <property type="protein sequence ID" value="JAP15907.1"/>
    <property type="molecule type" value="Transcribed_RNA"/>
</dbReference>
<proteinExistence type="predicted"/>
<dbReference type="InterPro" id="IPR026960">
    <property type="entry name" value="RVT-Znf"/>
</dbReference>
<evidence type="ECO:0000313" key="2">
    <source>
        <dbReference type="EMBL" id="JAP15907.1"/>
    </source>
</evidence>
<evidence type="ECO:0000259" key="1">
    <source>
        <dbReference type="Pfam" id="PF13966"/>
    </source>
</evidence>
<organism evidence="2">
    <name type="scientific">Solanum chacoense</name>
    <name type="common">Chaco potato</name>
    <dbReference type="NCBI Taxonomy" id="4108"/>
    <lineage>
        <taxon>Eukaryota</taxon>
        <taxon>Viridiplantae</taxon>
        <taxon>Streptophyta</taxon>
        <taxon>Embryophyta</taxon>
        <taxon>Tracheophyta</taxon>
        <taxon>Spermatophyta</taxon>
        <taxon>Magnoliopsida</taxon>
        <taxon>eudicotyledons</taxon>
        <taxon>Gunneridae</taxon>
        <taxon>Pentapetalae</taxon>
        <taxon>asterids</taxon>
        <taxon>lamiids</taxon>
        <taxon>Solanales</taxon>
        <taxon>Solanaceae</taxon>
        <taxon>Solanoideae</taxon>
        <taxon>Solaneae</taxon>
        <taxon>Solanum</taxon>
    </lineage>
</organism>
<dbReference type="AlphaFoldDB" id="A0A0V0H6S6"/>
<protein>
    <submittedName>
        <fullName evidence="2">Putative ovule protein</fullName>
    </submittedName>
</protein>
<accession>A0A0V0H6S6</accession>
<dbReference type="Pfam" id="PF13966">
    <property type="entry name" value="zf-RVT"/>
    <property type="match status" value="1"/>
</dbReference>
<feature type="domain" description="Reverse transcriptase zinc-binding" evidence="1">
    <location>
        <begin position="46"/>
        <end position="108"/>
    </location>
</feature>